<keyword evidence="4" id="KW-1185">Reference proteome</keyword>
<evidence type="ECO:0000313" key="2">
    <source>
        <dbReference type="EMBL" id="GEL72352.1"/>
    </source>
</evidence>
<reference evidence="2 5" key="2">
    <citation type="submission" date="2019-07" db="EMBL/GenBank/DDBJ databases">
        <title>Whole genome shotgun sequence of Myxococcus virescens NBRC 100334.</title>
        <authorList>
            <person name="Hosoyama A."/>
            <person name="Uohara A."/>
            <person name="Ohji S."/>
            <person name="Ichikawa N."/>
        </authorList>
    </citation>
    <scope>NUCLEOTIDE SEQUENCE [LARGE SCALE GENOMIC DNA]</scope>
    <source>
        <strain evidence="2 5">NBRC 100334</strain>
    </source>
</reference>
<accession>A0A511HFM4</accession>
<evidence type="ECO:0000313" key="5">
    <source>
        <dbReference type="Proteomes" id="UP000321224"/>
    </source>
</evidence>
<dbReference type="Proteomes" id="UP000198717">
    <property type="component" value="Unassembled WGS sequence"/>
</dbReference>
<evidence type="ECO:0000256" key="1">
    <source>
        <dbReference type="SAM" id="Coils"/>
    </source>
</evidence>
<protein>
    <submittedName>
        <fullName evidence="2">Transposase</fullName>
    </submittedName>
</protein>
<dbReference type="AlphaFoldDB" id="A0A511HFM4"/>
<evidence type="ECO:0000313" key="4">
    <source>
        <dbReference type="Proteomes" id="UP000198717"/>
    </source>
</evidence>
<sequence>MSESEKKQRRQWCSFGLEFKAGAGKLVLEEGTSVAEVARNLDLTETVFRRWVEQAKTDWGQGKPGALISEERVEFTQLRKLVRQLEMEKELLNNAAAFFGGR</sequence>
<dbReference type="EMBL" id="BJVY01000024">
    <property type="protein sequence ID" value="GEL72352.1"/>
    <property type="molecule type" value="Genomic_DNA"/>
</dbReference>
<dbReference type="GO" id="GO:0006313">
    <property type="term" value="P:DNA transposition"/>
    <property type="evidence" value="ECO:0007669"/>
    <property type="project" value="InterPro"/>
</dbReference>
<dbReference type="Pfam" id="PF01527">
    <property type="entry name" value="HTH_Tnp_1"/>
    <property type="match status" value="1"/>
</dbReference>
<evidence type="ECO:0000313" key="3">
    <source>
        <dbReference type="EMBL" id="SDF07960.1"/>
    </source>
</evidence>
<keyword evidence="1" id="KW-0175">Coiled coil</keyword>
<dbReference type="InterPro" id="IPR009057">
    <property type="entry name" value="Homeodomain-like_sf"/>
</dbReference>
<dbReference type="GO" id="GO:0003677">
    <property type="term" value="F:DNA binding"/>
    <property type="evidence" value="ECO:0007669"/>
    <property type="project" value="InterPro"/>
</dbReference>
<feature type="coiled-coil region" evidence="1">
    <location>
        <begin position="68"/>
        <end position="95"/>
    </location>
</feature>
<dbReference type="Proteomes" id="UP000321224">
    <property type="component" value="Unassembled WGS sequence"/>
</dbReference>
<dbReference type="SUPFAM" id="SSF46689">
    <property type="entry name" value="Homeodomain-like"/>
    <property type="match status" value="1"/>
</dbReference>
<dbReference type="InterPro" id="IPR002514">
    <property type="entry name" value="Transposase_8"/>
</dbReference>
<comment type="caution">
    <text evidence="2">The sequence shown here is derived from an EMBL/GenBank/DDBJ whole genome shotgun (WGS) entry which is preliminary data.</text>
</comment>
<proteinExistence type="predicted"/>
<organism evidence="2 5">
    <name type="scientific">Myxococcus virescens</name>
    <dbReference type="NCBI Taxonomy" id="83456"/>
    <lineage>
        <taxon>Bacteria</taxon>
        <taxon>Pseudomonadati</taxon>
        <taxon>Myxococcota</taxon>
        <taxon>Myxococcia</taxon>
        <taxon>Myxococcales</taxon>
        <taxon>Cystobacterineae</taxon>
        <taxon>Myxococcaceae</taxon>
        <taxon>Myxococcus</taxon>
    </lineage>
</organism>
<reference evidence="3 4" key="1">
    <citation type="submission" date="2016-10" db="EMBL/GenBank/DDBJ databases">
        <authorList>
            <person name="Varghese N."/>
            <person name="Submissions S."/>
        </authorList>
    </citation>
    <scope>NUCLEOTIDE SEQUENCE [LARGE SCALE GENOMIC DNA]</scope>
    <source>
        <strain evidence="3 4">DSM 2260</strain>
    </source>
</reference>
<dbReference type="Gene3D" id="1.10.10.60">
    <property type="entry name" value="Homeodomain-like"/>
    <property type="match status" value="1"/>
</dbReference>
<name>A0A511HFM4_9BACT</name>
<gene>
    <name evidence="2" type="ORF">MVI01_41360</name>
    <name evidence="3" type="ORF">SAMN04488504_11983</name>
</gene>
<dbReference type="RefSeq" id="WP_090494689.1">
    <property type="nucleotide sequence ID" value="NZ_BJVY01000024.1"/>
</dbReference>
<dbReference type="GO" id="GO:0004803">
    <property type="term" value="F:transposase activity"/>
    <property type="evidence" value="ECO:0007669"/>
    <property type="project" value="InterPro"/>
</dbReference>
<dbReference type="EMBL" id="FNAJ01000019">
    <property type="protein sequence ID" value="SDF07960.1"/>
    <property type="molecule type" value="Genomic_DNA"/>
</dbReference>